<evidence type="ECO:0000313" key="2">
    <source>
        <dbReference type="Proteomes" id="UP001570071"/>
    </source>
</evidence>
<evidence type="ECO:0000313" key="1">
    <source>
        <dbReference type="EMBL" id="MEZ8719699.1"/>
    </source>
</evidence>
<sequence>MCWSTALSQLDKRRIRGFGSMAEPDDLSTTSSFSLLVLERTCDILKVLEYNGDFDVPKIWHTHAKGYVDTCRFGIESRESMLACDALSINLDGALHYAVDEIAEIVPESRESIKRGMWRARTAIRNSPNWEQRKNRVKSKGAIVTIRDVIASLVEQQH</sequence>
<dbReference type="RefSeq" id="WP_269336712.1">
    <property type="nucleotide sequence ID" value="NZ_JBFSSG010000001.1"/>
</dbReference>
<accession>A0ABV4MRC8</accession>
<name>A0ABV4MRC8_9VIBR</name>
<reference evidence="1 2" key="1">
    <citation type="journal article" date="2024" name="ISME J.">
        <title>Tailless and filamentous prophages are predominant in marine Vibrio.</title>
        <authorList>
            <person name="Steensen K."/>
            <person name="Seneca J."/>
            <person name="Bartlau N."/>
            <person name="Yu X.A."/>
            <person name="Hussain F.A."/>
            <person name="Polz M.F."/>
        </authorList>
    </citation>
    <scope>NUCLEOTIDE SEQUENCE [LARGE SCALE GENOMIC DNA]</scope>
    <source>
        <strain evidence="1 2">10N.239.312.F12</strain>
    </source>
</reference>
<organism evidence="1 2">
    <name type="scientific">Vibrio pomeroyi</name>
    <dbReference type="NCBI Taxonomy" id="198832"/>
    <lineage>
        <taxon>Bacteria</taxon>
        <taxon>Pseudomonadati</taxon>
        <taxon>Pseudomonadota</taxon>
        <taxon>Gammaproteobacteria</taxon>
        <taxon>Vibrionales</taxon>
        <taxon>Vibrionaceae</taxon>
        <taxon>Vibrio</taxon>
    </lineage>
</organism>
<keyword evidence="2" id="KW-1185">Reference proteome</keyword>
<dbReference type="EMBL" id="JBFSSG010000001">
    <property type="protein sequence ID" value="MEZ8719699.1"/>
    <property type="molecule type" value="Genomic_DNA"/>
</dbReference>
<proteinExistence type="predicted"/>
<dbReference type="Proteomes" id="UP001570071">
    <property type="component" value="Unassembled WGS sequence"/>
</dbReference>
<comment type="caution">
    <text evidence="1">The sequence shown here is derived from an EMBL/GenBank/DDBJ whole genome shotgun (WGS) entry which is preliminary data.</text>
</comment>
<protein>
    <submittedName>
        <fullName evidence="1">Uncharacterized protein</fullName>
    </submittedName>
</protein>
<gene>
    <name evidence="1" type="ORF">AB6D66_01380</name>
</gene>